<evidence type="ECO:0000313" key="2">
    <source>
        <dbReference type="Proteomes" id="UP000538292"/>
    </source>
</evidence>
<dbReference type="AlphaFoldDB" id="A0A7W2AS69"/>
<dbReference type="Gene3D" id="3.10.20.30">
    <property type="match status" value="1"/>
</dbReference>
<dbReference type="InterPro" id="IPR012675">
    <property type="entry name" value="Beta-grasp_dom_sf"/>
</dbReference>
<dbReference type="InterPro" id="IPR003749">
    <property type="entry name" value="ThiS/MoaD-like"/>
</dbReference>
<dbReference type="InterPro" id="IPR016155">
    <property type="entry name" value="Mopterin_synth/thiamin_S_b"/>
</dbReference>
<proteinExistence type="predicted"/>
<comment type="caution">
    <text evidence="1">The sequence shown here is derived from an EMBL/GenBank/DDBJ whole genome shotgun (WGS) entry which is preliminary data.</text>
</comment>
<sequence length="67" mass="7579">MRIQLNGKEKQVPSDLQNIEELLKHLLLADRIVVVEHNNQVLTKELHAKTKLSDGDRIEIVHFVGGG</sequence>
<dbReference type="CDD" id="cd00565">
    <property type="entry name" value="Ubl_ThiS"/>
    <property type="match status" value="1"/>
</dbReference>
<dbReference type="RefSeq" id="WP_181741347.1">
    <property type="nucleotide sequence ID" value="NZ_JACEOL010000039.1"/>
</dbReference>
<protein>
    <submittedName>
        <fullName evidence="1">Sulfur carrier protein ThiS</fullName>
    </submittedName>
</protein>
<dbReference type="Pfam" id="PF02597">
    <property type="entry name" value="ThiS"/>
    <property type="match status" value="1"/>
</dbReference>
<dbReference type="EMBL" id="JACEOL010000039">
    <property type="protein sequence ID" value="MBA4603127.1"/>
    <property type="molecule type" value="Genomic_DNA"/>
</dbReference>
<keyword evidence="2" id="KW-1185">Reference proteome</keyword>
<dbReference type="PANTHER" id="PTHR34472:SF1">
    <property type="entry name" value="SULFUR CARRIER PROTEIN THIS"/>
    <property type="match status" value="1"/>
</dbReference>
<reference evidence="1 2" key="1">
    <citation type="submission" date="2020-07" db="EMBL/GenBank/DDBJ databases">
        <title>Thermoactinomyces phylogeny.</title>
        <authorList>
            <person name="Dunlap C."/>
        </authorList>
    </citation>
    <scope>NUCLEOTIDE SEQUENCE [LARGE SCALE GENOMIC DNA]</scope>
    <source>
        <strain evidence="1 2">AMNI-1</strain>
    </source>
</reference>
<dbReference type="SUPFAM" id="SSF54285">
    <property type="entry name" value="MoaD/ThiS"/>
    <property type="match status" value="1"/>
</dbReference>
<dbReference type="InterPro" id="IPR010035">
    <property type="entry name" value="Thi_S"/>
</dbReference>
<dbReference type="Proteomes" id="UP000538292">
    <property type="component" value="Unassembled WGS sequence"/>
</dbReference>
<dbReference type="PANTHER" id="PTHR34472">
    <property type="entry name" value="SULFUR CARRIER PROTEIN THIS"/>
    <property type="match status" value="1"/>
</dbReference>
<gene>
    <name evidence="1" type="primary">thiS</name>
    <name evidence="1" type="ORF">H2C83_12525</name>
</gene>
<evidence type="ECO:0000313" key="1">
    <source>
        <dbReference type="EMBL" id="MBA4603127.1"/>
    </source>
</evidence>
<accession>A0A7W2AS69</accession>
<dbReference type="NCBIfam" id="TIGR01683">
    <property type="entry name" value="thiS"/>
    <property type="match status" value="1"/>
</dbReference>
<organism evidence="1 2">
    <name type="scientific">Thermoactinomyces mirandus</name>
    <dbReference type="NCBI Taxonomy" id="2756294"/>
    <lineage>
        <taxon>Bacteria</taxon>
        <taxon>Bacillati</taxon>
        <taxon>Bacillota</taxon>
        <taxon>Bacilli</taxon>
        <taxon>Bacillales</taxon>
        <taxon>Thermoactinomycetaceae</taxon>
        <taxon>Thermoactinomyces</taxon>
    </lineage>
</organism>
<name>A0A7W2AS69_9BACL</name>